<dbReference type="Pfam" id="PF06580">
    <property type="entry name" value="His_kinase"/>
    <property type="match status" value="1"/>
</dbReference>
<keyword evidence="7" id="KW-0812">Transmembrane</keyword>
<name>A0A3G3JTV3_9BACL</name>
<dbReference type="PANTHER" id="PTHR34220">
    <property type="entry name" value="SENSOR HISTIDINE KINASE YPDA"/>
    <property type="match status" value="1"/>
</dbReference>
<dbReference type="GO" id="GO:0000155">
    <property type="term" value="F:phosphorelay sensor kinase activity"/>
    <property type="evidence" value="ECO:0007669"/>
    <property type="project" value="InterPro"/>
</dbReference>
<evidence type="ECO:0000256" key="3">
    <source>
        <dbReference type="ARBA" id="ARBA00022553"/>
    </source>
</evidence>
<feature type="transmembrane region" description="Helical" evidence="7">
    <location>
        <begin position="286"/>
        <end position="307"/>
    </location>
</feature>
<protein>
    <submittedName>
        <fullName evidence="9">Sensor histidine kinase</fullName>
    </submittedName>
</protein>
<dbReference type="KEGG" id="coh:EAV92_01210"/>
<dbReference type="SUPFAM" id="SSF158472">
    <property type="entry name" value="HAMP domain-like"/>
    <property type="match status" value="1"/>
</dbReference>
<evidence type="ECO:0000313" key="10">
    <source>
        <dbReference type="Proteomes" id="UP000269097"/>
    </source>
</evidence>
<keyword evidence="5 9" id="KW-0418">Kinase</keyword>
<keyword evidence="10" id="KW-1185">Reference proteome</keyword>
<dbReference type="SMART" id="SM00304">
    <property type="entry name" value="HAMP"/>
    <property type="match status" value="1"/>
</dbReference>
<dbReference type="PANTHER" id="PTHR34220:SF7">
    <property type="entry name" value="SENSOR HISTIDINE KINASE YPDA"/>
    <property type="match status" value="1"/>
</dbReference>
<feature type="transmembrane region" description="Helical" evidence="7">
    <location>
        <begin position="21"/>
        <end position="40"/>
    </location>
</feature>
<keyword evidence="2" id="KW-1003">Cell membrane</keyword>
<gene>
    <name evidence="9" type="ORF">EAV92_01210</name>
</gene>
<dbReference type="PROSITE" id="PS50885">
    <property type="entry name" value="HAMP"/>
    <property type="match status" value="1"/>
</dbReference>
<dbReference type="InterPro" id="IPR010559">
    <property type="entry name" value="Sig_transdc_His_kin_internal"/>
</dbReference>
<organism evidence="9 10">
    <name type="scientific">Cohnella candidum</name>
    <dbReference type="NCBI Taxonomy" id="2674991"/>
    <lineage>
        <taxon>Bacteria</taxon>
        <taxon>Bacillati</taxon>
        <taxon>Bacillota</taxon>
        <taxon>Bacilli</taxon>
        <taxon>Bacillales</taxon>
        <taxon>Paenibacillaceae</taxon>
        <taxon>Cohnella</taxon>
    </lineage>
</organism>
<dbReference type="Proteomes" id="UP000269097">
    <property type="component" value="Chromosome"/>
</dbReference>
<evidence type="ECO:0000256" key="6">
    <source>
        <dbReference type="ARBA" id="ARBA00023136"/>
    </source>
</evidence>
<proteinExistence type="predicted"/>
<dbReference type="SUPFAM" id="SSF55874">
    <property type="entry name" value="ATPase domain of HSP90 chaperone/DNA topoisomerase II/histidine kinase"/>
    <property type="match status" value="1"/>
</dbReference>
<keyword evidence="6 7" id="KW-0472">Membrane</keyword>
<evidence type="ECO:0000256" key="4">
    <source>
        <dbReference type="ARBA" id="ARBA00022679"/>
    </source>
</evidence>
<accession>A0A3G3JTV3</accession>
<dbReference type="Gene3D" id="6.10.340.10">
    <property type="match status" value="1"/>
</dbReference>
<dbReference type="CDD" id="cd06225">
    <property type="entry name" value="HAMP"/>
    <property type="match status" value="1"/>
</dbReference>
<evidence type="ECO:0000259" key="8">
    <source>
        <dbReference type="PROSITE" id="PS50885"/>
    </source>
</evidence>
<comment type="subcellular location">
    <subcellularLocation>
        <location evidence="1">Cell membrane</location>
        <topology evidence="1">Multi-pass membrane protein</topology>
    </subcellularLocation>
</comment>
<evidence type="ECO:0000256" key="1">
    <source>
        <dbReference type="ARBA" id="ARBA00004651"/>
    </source>
</evidence>
<dbReference type="Pfam" id="PF02518">
    <property type="entry name" value="HATPase_c"/>
    <property type="match status" value="1"/>
</dbReference>
<keyword evidence="3" id="KW-0597">Phosphoprotein</keyword>
<keyword evidence="4" id="KW-0808">Transferase</keyword>
<sequence>MKHTTRLKAYMPFTYKMMIPYLLLVLLTDISVGYLSYTMLIDSRTEMAETNIRTAMEQTRNNVKYQMDEIQRMSDTLFGSVPFQRALQRRGEPLQIYLTMLDEIVPQIQAPLQLFGNKIRLILYTMNPDLNEVPGEDLNQPITKSDYYILPFDTIRDAGWFRSFTSQNRDNVWVPLDTDRELQNISQIRKLVSFNDYTTTIGYLRITANLEDLLGNFDTFPVEEGISLRLIDRTTGESLYQRGQAALQAQDQDVLKLTEDIPGSSFTIETFVPPSYLTKDASKLQMAISAVCAASFLVMAMIGLVVARLSGRKMSRIVGLVRSFEEGNFRKRIHFSGNDEFVHIADAFNVMATNIQELIDSVYVQGIQKKQAELEALQAQINPHFLYNTLSAVSSLANLGETDKVTGMVRGLSKFYRLTLNQGQVYIPLAKELEQVETYLDIQRVKYADRFTVSFDVEESILGDRVIKLILQPFVENIFKHAWFEDTIAIRIVGRKLGDRIELKVIDNGIGMKPETVRGLLDGPSLSGGYGLKNVDERIKLRYGPGYGIEIASVYGGGTSVRILLPAEDVPELRDAEQAQGA</sequence>
<evidence type="ECO:0000256" key="5">
    <source>
        <dbReference type="ARBA" id="ARBA00022777"/>
    </source>
</evidence>
<evidence type="ECO:0000313" key="9">
    <source>
        <dbReference type="EMBL" id="AYQ71327.1"/>
    </source>
</evidence>
<feature type="domain" description="HAMP" evidence="8">
    <location>
        <begin position="308"/>
        <end position="360"/>
    </location>
</feature>
<dbReference type="InterPro" id="IPR036890">
    <property type="entry name" value="HATPase_C_sf"/>
</dbReference>
<dbReference type="InterPro" id="IPR003594">
    <property type="entry name" value="HATPase_dom"/>
</dbReference>
<evidence type="ECO:0000256" key="2">
    <source>
        <dbReference type="ARBA" id="ARBA00022475"/>
    </source>
</evidence>
<dbReference type="GO" id="GO:0005886">
    <property type="term" value="C:plasma membrane"/>
    <property type="evidence" value="ECO:0007669"/>
    <property type="project" value="UniProtKB-SubCell"/>
</dbReference>
<dbReference type="InterPro" id="IPR003660">
    <property type="entry name" value="HAMP_dom"/>
</dbReference>
<dbReference type="RefSeq" id="WP_123039391.1">
    <property type="nucleotide sequence ID" value="NZ_CP033433.1"/>
</dbReference>
<evidence type="ECO:0000256" key="7">
    <source>
        <dbReference type="SAM" id="Phobius"/>
    </source>
</evidence>
<keyword evidence="7" id="KW-1133">Transmembrane helix</keyword>
<dbReference type="Gene3D" id="3.30.565.10">
    <property type="entry name" value="Histidine kinase-like ATPase, C-terminal domain"/>
    <property type="match status" value="1"/>
</dbReference>
<dbReference type="Pfam" id="PF00672">
    <property type="entry name" value="HAMP"/>
    <property type="match status" value="1"/>
</dbReference>
<dbReference type="EMBL" id="CP033433">
    <property type="protein sequence ID" value="AYQ71327.1"/>
    <property type="molecule type" value="Genomic_DNA"/>
</dbReference>
<dbReference type="AlphaFoldDB" id="A0A3G3JTV3"/>
<dbReference type="InterPro" id="IPR050640">
    <property type="entry name" value="Bact_2-comp_sensor_kinase"/>
</dbReference>
<reference evidence="9 10" key="1">
    <citation type="submission" date="2018-10" db="EMBL/GenBank/DDBJ databases">
        <title>Genome Sequence of Cohnella sp.</title>
        <authorList>
            <person name="Srinivasan S."/>
            <person name="Kim M.K."/>
        </authorList>
    </citation>
    <scope>NUCLEOTIDE SEQUENCE [LARGE SCALE GENOMIC DNA]</scope>
    <source>
        <strain evidence="9 10">18JY8-7</strain>
    </source>
</reference>